<keyword evidence="1" id="KW-0472">Membrane</keyword>
<keyword evidence="1" id="KW-1133">Transmembrane helix</keyword>
<dbReference type="EMBL" id="JPRP01000001">
    <property type="protein sequence ID" value="KFF00250.1"/>
    <property type="molecule type" value="Genomic_DNA"/>
</dbReference>
<dbReference type="AlphaFoldDB" id="A0A085Z736"/>
<comment type="caution">
    <text evidence="2">The sequence shown here is derived from an EMBL/GenBank/DDBJ whole genome shotgun (WGS) entry which is preliminary data.</text>
</comment>
<reference evidence="2 3" key="1">
    <citation type="submission" date="2014-07" db="EMBL/GenBank/DDBJ databases">
        <title>Genome of Chryseobacterium formosense LMG 24722.</title>
        <authorList>
            <person name="Pipes S.E."/>
            <person name="Stropko S.J."/>
            <person name="Newman J.D."/>
        </authorList>
    </citation>
    <scope>NUCLEOTIDE SEQUENCE [LARGE SCALE GENOMIC DNA]</scope>
    <source>
        <strain evidence="2 3">LMG 24722</strain>
    </source>
</reference>
<organism evidence="2 3">
    <name type="scientific">Chryseobacterium formosense</name>
    <dbReference type="NCBI Taxonomy" id="236814"/>
    <lineage>
        <taxon>Bacteria</taxon>
        <taxon>Pseudomonadati</taxon>
        <taxon>Bacteroidota</taxon>
        <taxon>Flavobacteriia</taxon>
        <taxon>Flavobacteriales</taxon>
        <taxon>Weeksellaceae</taxon>
        <taxon>Chryseobacterium group</taxon>
        <taxon>Chryseobacterium</taxon>
    </lineage>
</organism>
<dbReference type="Proteomes" id="UP000028713">
    <property type="component" value="Unassembled WGS sequence"/>
</dbReference>
<dbReference type="RefSeq" id="WP_034674333.1">
    <property type="nucleotide sequence ID" value="NZ_FPAP01000002.1"/>
</dbReference>
<dbReference type="STRING" id="236814.IX39_06215"/>
<name>A0A085Z736_9FLAO</name>
<evidence type="ECO:0000313" key="3">
    <source>
        <dbReference type="Proteomes" id="UP000028713"/>
    </source>
</evidence>
<dbReference type="OrthoDB" id="1260332at2"/>
<feature type="transmembrane region" description="Helical" evidence="1">
    <location>
        <begin position="6"/>
        <end position="25"/>
    </location>
</feature>
<accession>A0A085Z736</accession>
<keyword evidence="1" id="KW-0812">Transmembrane</keyword>
<sequence length="119" mass="13874">MKKTLIISLSIIVLIILAITIYWNLPIEITRKSDIKTGNGIIENIENYRKNSYKLPEENDWQTLEQLGLEKDNHSKPVYTKDEKGNYELFYDDGLGGPYLLWNSTEKKWTIDLPKIVSK</sequence>
<proteinExistence type="predicted"/>
<dbReference type="eggNOG" id="ENOG5032X8W">
    <property type="taxonomic scope" value="Bacteria"/>
</dbReference>
<keyword evidence="3" id="KW-1185">Reference proteome</keyword>
<evidence type="ECO:0000256" key="1">
    <source>
        <dbReference type="SAM" id="Phobius"/>
    </source>
</evidence>
<evidence type="ECO:0000313" key="2">
    <source>
        <dbReference type="EMBL" id="KFF00250.1"/>
    </source>
</evidence>
<gene>
    <name evidence="2" type="ORF">IX39_06215</name>
</gene>
<protein>
    <submittedName>
        <fullName evidence="2">Uncharacterized protein</fullName>
    </submittedName>
</protein>